<dbReference type="KEGG" id="cpra:CPter91_3043"/>
<gene>
    <name evidence="1" type="ORF">CPter91_3043</name>
</gene>
<proteinExistence type="predicted"/>
<organism evidence="1 2">
    <name type="scientific">Collimonas pratensis</name>
    <dbReference type="NCBI Taxonomy" id="279113"/>
    <lineage>
        <taxon>Bacteria</taxon>
        <taxon>Pseudomonadati</taxon>
        <taxon>Pseudomonadota</taxon>
        <taxon>Betaproteobacteria</taxon>
        <taxon>Burkholderiales</taxon>
        <taxon>Oxalobacteraceae</taxon>
        <taxon>Collimonas</taxon>
    </lineage>
</organism>
<protein>
    <submittedName>
        <fullName evidence="1">Uncharacterized protein</fullName>
    </submittedName>
</protein>
<dbReference type="RefSeq" id="WP_167595173.1">
    <property type="nucleotide sequence ID" value="NZ_CP013234.1"/>
</dbReference>
<reference evidence="1 2" key="1">
    <citation type="submission" date="2015-11" db="EMBL/GenBank/DDBJ databases">
        <title>Exploring the genomic traits of fungus-feeding bacterial genus Collimonas.</title>
        <authorList>
            <person name="Song C."/>
            <person name="Schmidt R."/>
            <person name="de Jager V."/>
            <person name="Krzyzanowska D."/>
            <person name="Jongedijk E."/>
            <person name="Cankar K."/>
            <person name="Beekwilder J."/>
            <person name="van Veen A."/>
            <person name="de Boer W."/>
            <person name="van Veen J.A."/>
            <person name="Garbeva P."/>
        </authorList>
    </citation>
    <scope>NUCLEOTIDE SEQUENCE [LARGE SCALE GENOMIC DNA]</scope>
    <source>
        <strain evidence="1 2">Ter91</strain>
    </source>
</reference>
<accession>A0A127Q6V6</accession>
<dbReference type="AlphaFoldDB" id="A0A127Q6V6"/>
<dbReference type="Proteomes" id="UP000074561">
    <property type="component" value="Chromosome"/>
</dbReference>
<dbReference type="EMBL" id="CP013234">
    <property type="protein sequence ID" value="AMP05382.1"/>
    <property type="molecule type" value="Genomic_DNA"/>
</dbReference>
<dbReference type="PATRIC" id="fig|279113.9.peg.3009"/>
<evidence type="ECO:0000313" key="2">
    <source>
        <dbReference type="Proteomes" id="UP000074561"/>
    </source>
</evidence>
<sequence length="54" mass="6380">MKVWIQLNELAERVYEQVIWIDDSSKSKIILHGQHGILAMLDRDDVRNLLTDEM</sequence>
<name>A0A127Q6V6_9BURK</name>
<evidence type="ECO:0000313" key="1">
    <source>
        <dbReference type="EMBL" id="AMP05382.1"/>
    </source>
</evidence>